<comment type="caution">
    <text evidence="1">The sequence shown here is derived from an EMBL/GenBank/DDBJ whole genome shotgun (WGS) entry which is preliminary data.</text>
</comment>
<dbReference type="EMBL" id="MCFD01000179">
    <property type="protein sequence ID" value="ORX63599.1"/>
    <property type="molecule type" value="Genomic_DNA"/>
</dbReference>
<gene>
    <name evidence="1" type="ORF">DL89DRAFT_74513</name>
</gene>
<organism evidence="1 2">
    <name type="scientific">Linderina pennispora</name>
    <dbReference type="NCBI Taxonomy" id="61395"/>
    <lineage>
        <taxon>Eukaryota</taxon>
        <taxon>Fungi</taxon>
        <taxon>Fungi incertae sedis</taxon>
        <taxon>Zoopagomycota</taxon>
        <taxon>Kickxellomycotina</taxon>
        <taxon>Kickxellomycetes</taxon>
        <taxon>Kickxellales</taxon>
        <taxon>Kickxellaceae</taxon>
        <taxon>Linderina</taxon>
    </lineage>
</organism>
<reference evidence="1 2" key="1">
    <citation type="submission" date="2016-07" db="EMBL/GenBank/DDBJ databases">
        <title>Pervasive Adenine N6-methylation of Active Genes in Fungi.</title>
        <authorList>
            <consortium name="DOE Joint Genome Institute"/>
            <person name="Mondo S.J."/>
            <person name="Dannebaum R.O."/>
            <person name="Kuo R.C."/>
            <person name="Labutti K."/>
            <person name="Haridas S."/>
            <person name="Kuo A."/>
            <person name="Salamov A."/>
            <person name="Ahrendt S.R."/>
            <person name="Lipzen A."/>
            <person name="Sullivan W."/>
            <person name="Andreopoulos W.B."/>
            <person name="Clum A."/>
            <person name="Lindquist E."/>
            <person name="Daum C."/>
            <person name="Ramamoorthy G.K."/>
            <person name="Gryganskyi A."/>
            <person name="Culley D."/>
            <person name="Magnuson J.K."/>
            <person name="James T.Y."/>
            <person name="O'Malley M.A."/>
            <person name="Stajich J.E."/>
            <person name="Spatafora J.W."/>
            <person name="Visel A."/>
            <person name="Grigoriev I.V."/>
        </authorList>
    </citation>
    <scope>NUCLEOTIDE SEQUENCE [LARGE SCALE GENOMIC DNA]</scope>
    <source>
        <strain evidence="1 2">ATCC 12442</strain>
    </source>
</reference>
<dbReference type="Proteomes" id="UP000193922">
    <property type="component" value="Unassembled WGS sequence"/>
</dbReference>
<evidence type="ECO:0000313" key="2">
    <source>
        <dbReference type="Proteomes" id="UP000193922"/>
    </source>
</evidence>
<sequence>MLHCICCMYAGLPKKDILKKLHLSHLHPHSRYLYALRTLEGLYTSFLLSLLLPPLPPFPPSQCIFPLLTALICTNNTQPCTPLVPLTLFTSRLCALDAMLVLCLLTCSTDTYPRANTSPSLGQRRGISSVPGLFRPLPIRSICQCHSVDPLCACTAGPKIDSTTS</sequence>
<keyword evidence="2" id="KW-1185">Reference proteome</keyword>
<dbReference type="GeneID" id="63808686"/>
<accession>A0A1Y1VQN5</accession>
<name>A0A1Y1VQN5_9FUNG</name>
<proteinExistence type="predicted"/>
<evidence type="ECO:0000313" key="1">
    <source>
        <dbReference type="EMBL" id="ORX63599.1"/>
    </source>
</evidence>
<protein>
    <submittedName>
        <fullName evidence="1">Uncharacterized protein</fullName>
    </submittedName>
</protein>
<dbReference type="AlphaFoldDB" id="A0A1Y1VQN5"/>
<dbReference type="RefSeq" id="XP_040739001.1">
    <property type="nucleotide sequence ID" value="XM_040892038.1"/>
</dbReference>